<evidence type="ECO:0000313" key="3">
    <source>
        <dbReference type="Proteomes" id="UP000636709"/>
    </source>
</evidence>
<dbReference type="Proteomes" id="UP000636709">
    <property type="component" value="Unassembled WGS sequence"/>
</dbReference>
<name>A0A835KNN7_9POAL</name>
<proteinExistence type="predicted"/>
<feature type="region of interest" description="Disordered" evidence="1">
    <location>
        <begin position="74"/>
        <end position="105"/>
    </location>
</feature>
<evidence type="ECO:0000256" key="1">
    <source>
        <dbReference type="SAM" id="MobiDB-lite"/>
    </source>
</evidence>
<gene>
    <name evidence="2" type="ORF">HU200_010521</name>
</gene>
<comment type="caution">
    <text evidence="2">The sequence shown here is derived from an EMBL/GenBank/DDBJ whole genome shotgun (WGS) entry which is preliminary data.</text>
</comment>
<evidence type="ECO:0000313" key="2">
    <source>
        <dbReference type="EMBL" id="KAF8759471.1"/>
    </source>
</evidence>
<accession>A0A835KNN7</accession>
<dbReference type="EMBL" id="JACEFO010000718">
    <property type="protein sequence ID" value="KAF8759471.1"/>
    <property type="molecule type" value="Genomic_DNA"/>
</dbReference>
<sequence>MPDLSVLALGDNPFLAPTDTFSARLAEVQSLKPFVLLQLFSGGAPLEFGEFKELVNLSLYNKNLTRELPEILGHRGSAGEDDQDDDHLGRAASETQKEEISNRDRPKRLKGLVNDMEKFTSLGLLDVCSIDLDYNPKSVRSDDRVIATGRAFNSGSLMAISGFPCGEHSTSWASNSSDTTKAVLGGPLIGEVGGFMRNIYRLKSLGYPLPPPLVLE</sequence>
<reference evidence="2" key="1">
    <citation type="submission" date="2020-07" db="EMBL/GenBank/DDBJ databases">
        <title>Genome sequence and genetic diversity analysis of an under-domesticated orphan crop, white fonio (Digitaria exilis).</title>
        <authorList>
            <person name="Bennetzen J.L."/>
            <person name="Chen S."/>
            <person name="Ma X."/>
            <person name="Wang X."/>
            <person name="Yssel A.E.J."/>
            <person name="Chaluvadi S.R."/>
            <person name="Johnson M."/>
            <person name="Gangashetty P."/>
            <person name="Hamidou F."/>
            <person name="Sanogo M.D."/>
            <person name="Zwaenepoel A."/>
            <person name="Wallace J."/>
            <person name="Van De Peer Y."/>
            <person name="Van Deynze A."/>
        </authorList>
    </citation>
    <scope>NUCLEOTIDE SEQUENCE</scope>
    <source>
        <tissue evidence="2">Leaves</tissue>
    </source>
</reference>
<protein>
    <submittedName>
        <fullName evidence="2">Uncharacterized protein</fullName>
    </submittedName>
</protein>
<dbReference type="AlphaFoldDB" id="A0A835KNN7"/>
<organism evidence="2 3">
    <name type="scientific">Digitaria exilis</name>
    <dbReference type="NCBI Taxonomy" id="1010633"/>
    <lineage>
        <taxon>Eukaryota</taxon>
        <taxon>Viridiplantae</taxon>
        <taxon>Streptophyta</taxon>
        <taxon>Embryophyta</taxon>
        <taxon>Tracheophyta</taxon>
        <taxon>Spermatophyta</taxon>
        <taxon>Magnoliopsida</taxon>
        <taxon>Liliopsida</taxon>
        <taxon>Poales</taxon>
        <taxon>Poaceae</taxon>
        <taxon>PACMAD clade</taxon>
        <taxon>Panicoideae</taxon>
        <taxon>Panicodae</taxon>
        <taxon>Paniceae</taxon>
        <taxon>Anthephorinae</taxon>
        <taxon>Digitaria</taxon>
    </lineage>
</organism>
<feature type="compositionally biased region" description="Basic and acidic residues" evidence="1">
    <location>
        <begin position="95"/>
        <end position="104"/>
    </location>
</feature>
<keyword evidence="3" id="KW-1185">Reference proteome</keyword>